<dbReference type="GO" id="GO:0050661">
    <property type="term" value="F:NADP binding"/>
    <property type="evidence" value="ECO:0007669"/>
    <property type="project" value="InterPro"/>
</dbReference>
<keyword evidence="2 8" id="KW-0560">Oxidoreductase</keyword>
<protein>
    <submittedName>
        <fullName evidence="8">2-hydroxy-3-oxopropionate reductase</fullName>
        <ecNumber evidence="8">1.1.1.60</ecNumber>
    </submittedName>
</protein>
<dbReference type="RefSeq" id="WP_342826318.1">
    <property type="nucleotide sequence ID" value="NZ_CP046146.1"/>
</dbReference>
<sequence>MAERIGFVGLGIMGKPMAINLAKGGYDVTVYNRSSAAVDAVVAEGASAGTSSADVASKSDIIVLMVPDSPDSEAVVLGENGLLEGASAGDLIVDMSSIEPGVSQRIHDACAEKGVNFIDAPVSGGEPMAISGDLAIMVGGTAENFERAQPLFEIMGKSAVLCGDSGAGNTTKLANQIIVGANIHALAEALTLATKAGVNPETVFNAIKGGLAGSNVMNAKAPMMFERNFAPGFRIELHYKDINNAAKTANDLGLSLQVTANLQQVFKALIEWGEGGNDHSGILSYVEKLTGVTVTNK</sequence>
<dbReference type="GO" id="GO:0046487">
    <property type="term" value="P:glyoxylate metabolic process"/>
    <property type="evidence" value="ECO:0007669"/>
    <property type="project" value="InterPro"/>
</dbReference>
<evidence type="ECO:0000256" key="2">
    <source>
        <dbReference type="ARBA" id="ARBA00023002"/>
    </source>
</evidence>
<dbReference type="InterPro" id="IPR006398">
    <property type="entry name" value="Tartro_sem_red"/>
</dbReference>
<dbReference type="InterPro" id="IPR015815">
    <property type="entry name" value="HIBADH-related"/>
</dbReference>
<evidence type="ECO:0000313" key="9">
    <source>
        <dbReference type="Proteomes" id="UP001219901"/>
    </source>
</evidence>
<dbReference type="GO" id="GO:0051287">
    <property type="term" value="F:NAD binding"/>
    <property type="evidence" value="ECO:0007669"/>
    <property type="project" value="InterPro"/>
</dbReference>
<dbReference type="Proteomes" id="UP001321249">
    <property type="component" value="Unassembled WGS sequence"/>
</dbReference>
<dbReference type="SUPFAM" id="SSF48179">
    <property type="entry name" value="6-phosphogluconate dehydrogenase C-terminal domain-like"/>
    <property type="match status" value="1"/>
</dbReference>
<reference evidence="9 10" key="1">
    <citation type="submission" date="2019-11" db="EMBL/GenBank/DDBJ databases">
        <authorList>
            <person name="Cho J.-C."/>
        </authorList>
    </citation>
    <scope>NUCLEOTIDE SEQUENCE [LARGE SCALE GENOMIC DNA]</scope>
    <source>
        <strain evidence="8 9">JH1073</strain>
        <strain evidence="7 10">JH702</strain>
    </source>
</reference>
<dbReference type="EMBL" id="CP046147">
    <property type="protein sequence ID" value="WFG39929.1"/>
    <property type="molecule type" value="Genomic_DNA"/>
</dbReference>
<dbReference type="InterPro" id="IPR013328">
    <property type="entry name" value="6PGD_dom2"/>
</dbReference>
<evidence type="ECO:0000259" key="5">
    <source>
        <dbReference type="Pfam" id="PF03446"/>
    </source>
</evidence>
<dbReference type="InterPro" id="IPR008927">
    <property type="entry name" value="6-PGluconate_DH-like_C_sf"/>
</dbReference>
<dbReference type="Pfam" id="PF14833">
    <property type="entry name" value="NAD_binding_11"/>
    <property type="match status" value="1"/>
</dbReference>
<comment type="similarity">
    <text evidence="1">Belongs to the HIBADH-related family.</text>
</comment>
<keyword evidence="9" id="KW-1185">Reference proteome</keyword>
<dbReference type="InterPro" id="IPR006115">
    <property type="entry name" value="6PGDH_NADP-bd"/>
</dbReference>
<dbReference type="PANTHER" id="PTHR43060">
    <property type="entry name" value="3-HYDROXYISOBUTYRATE DEHYDROGENASE-LIKE 1, MITOCHONDRIAL-RELATED"/>
    <property type="match status" value="1"/>
</dbReference>
<name>A0AAJ5ZH12_9CHLR</name>
<evidence type="ECO:0000256" key="4">
    <source>
        <dbReference type="PIRSR" id="PIRSR000103-1"/>
    </source>
</evidence>
<evidence type="ECO:0000313" key="7">
    <source>
        <dbReference type="EMBL" id="MDG0867703.1"/>
    </source>
</evidence>
<dbReference type="PANTHER" id="PTHR43060:SF3">
    <property type="entry name" value="2-HYDROXY-3-OXOPROPIONATE REDUCTASE"/>
    <property type="match status" value="1"/>
</dbReference>
<organism evidence="8 9">
    <name type="scientific">Candidatus Lucifugimonas marina</name>
    <dbReference type="NCBI Taxonomy" id="3038979"/>
    <lineage>
        <taxon>Bacteria</taxon>
        <taxon>Bacillati</taxon>
        <taxon>Chloroflexota</taxon>
        <taxon>Dehalococcoidia</taxon>
        <taxon>SAR202 cluster</taxon>
        <taxon>Candidatus Lucifugimonadales</taxon>
        <taxon>Candidatus Lucifugimonadaceae</taxon>
        <taxon>Candidatus Lucifugimonas</taxon>
    </lineage>
</organism>
<keyword evidence="3" id="KW-0520">NAD</keyword>
<reference evidence="8" key="2">
    <citation type="journal article" date="2023" name="Nat. Commun.">
        <title>Cultivation of marine bacteria of the SAR202 clade.</title>
        <authorList>
            <person name="Lim Y."/>
            <person name="Seo J.H."/>
            <person name="Giovannoni S.J."/>
            <person name="Kang I."/>
            <person name="Cho J.C."/>
        </authorList>
    </citation>
    <scope>NUCLEOTIDE SEQUENCE</scope>
    <source>
        <strain evidence="8">JH1073</strain>
    </source>
</reference>
<dbReference type="Gene3D" id="3.40.50.720">
    <property type="entry name" value="NAD(P)-binding Rossmann-like Domain"/>
    <property type="match status" value="1"/>
</dbReference>
<dbReference type="SUPFAM" id="SSF51735">
    <property type="entry name" value="NAD(P)-binding Rossmann-fold domains"/>
    <property type="match status" value="1"/>
</dbReference>
<dbReference type="Pfam" id="PF03446">
    <property type="entry name" value="NAD_binding_2"/>
    <property type="match status" value="1"/>
</dbReference>
<evidence type="ECO:0000256" key="3">
    <source>
        <dbReference type="ARBA" id="ARBA00023027"/>
    </source>
</evidence>
<dbReference type="InterPro" id="IPR002204">
    <property type="entry name" value="3-OH-isobutyrate_DH-rel_CS"/>
</dbReference>
<dbReference type="NCBIfam" id="TIGR01505">
    <property type="entry name" value="tartro_sem_red"/>
    <property type="match status" value="1"/>
</dbReference>
<evidence type="ECO:0000256" key="1">
    <source>
        <dbReference type="ARBA" id="ARBA00009080"/>
    </source>
</evidence>
<dbReference type="InterPro" id="IPR036291">
    <property type="entry name" value="NAD(P)-bd_dom_sf"/>
</dbReference>
<feature type="domain" description="3-hydroxyisobutyrate dehydrogenase-like NAD-binding" evidence="6">
    <location>
        <begin position="166"/>
        <end position="285"/>
    </location>
</feature>
<dbReference type="Gene3D" id="1.10.1040.10">
    <property type="entry name" value="N-(1-d-carboxylethyl)-l-norvaline Dehydrogenase, domain 2"/>
    <property type="match status" value="1"/>
</dbReference>
<dbReference type="PROSITE" id="PS00895">
    <property type="entry name" value="3_HYDROXYISOBUT_DH"/>
    <property type="match status" value="1"/>
</dbReference>
<dbReference type="InterPro" id="IPR029154">
    <property type="entry name" value="HIBADH-like_NADP-bd"/>
</dbReference>
<dbReference type="Proteomes" id="UP001219901">
    <property type="component" value="Chromosome"/>
</dbReference>
<evidence type="ECO:0000259" key="6">
    <source>
        <dbReference type="Pfam" id="PF14833"/>
    </source>
</evidence>
<dbReference type="GO" id="GO:0008679">
    <property type="term" value="F:2-hydroxy-3-oxopropionate reductase activity"/>
    <property type="evidence" value="ECO:0007669"/>
    <property type="project" value="UniProtKB-EC"/>
</dbReference>
<feature type="domain" description="6-phosphogluconate dehydrogenase NADP-binding" evidence="5">
    <location>
        <begin position="4"/>
        <end position="161"/>
    </location>
</feature>
<feature type="active site" evidence="4">
    <location>
        <position position="172"/>
    </location>
</feature>
<dbReference type="EMBL" id="WMBE01000003">
    <property type="protein sequence ID" value="MDG0867703.1"/>
    <property type="molecule type" value="Genomic_DNA"/>
</dbReference>
<proteinExistence type="inferred from homology"/>
<reference evidence="9" key="3">
    <citation type="submission" date="2023-06" db="EMBL/GenBank/DDBJ databases">
        <title>Pangenomics reveal diversification of enzyme families and niche specialization in globally abundant SAR202 bacteria.</title>
        <authorList>
            <person name="Saw J.H.W."/>
        </authorList>
    </citation>
    <scope>NUCLEOTIDE SEQUENCE [LARGE SCALE GENOMIC DNA]</scope>
    <source>
        <strain evidence="9">JH1073</strain>
    </source>
</reference>
<dbReference type="PIRSF" id="PIRSF000103">
    <property type="entry name" value="HIBADH"/>
    <property type="match status" value="1"/>
</dbReference>
<dbReference type="EC" id="1.1.1.60" evidence="8"/>
<dbReference type="GO" id="GO:0016054">
    <property type="term" value="P:organic acid catabolic process"/>
    <property type="evidence" value="ECO:0007669"/>
    <property type="project" value="UniProtKB-ARBA"/>
</dbReference>
<dbReference type="AlphaFoldDB" id="A0AAJ5ZH12"/>
<gene>
    <name evidence="7" type="ORF">GKO46_11555</name>
    <name evidence="8" type="ORF">GKO48_09980</name>
</gene>
<evidence type="ECO:0000313" key="8">
    <source>
        <dbReference type="EMBL" id="WFG39929.1"/>
    </source>
</evidence>
<evidence type="ECO:0000313" key="10">
    <source>
        <dbReference type="Proteomes" id="UP001321249"/>
    </source>
</evidence>
<accession>A0AAJ5ZH12</accession>
<dbReference type="NCBIfam" id="NF008592">
    <property type="entry name" value="PRK11559.1"/>
    <property type="match status" value="1"/>
</dbReference>